<accession>A0A4R0XS97</accession>
<comment type="caution">
    <text evidence="2">The sequence shown here is derived from an EMBL/GenBank/DDBJ whole genome shotgun (WGS) entry which is preliminary data.</text>
</comment>
<dbReference type="RefSeq" id="WP_168388358.1">
    <property type="nucleotide sequence ID" value="NZ_PSZO01000044.1"/>
</dbReference>
<dbReference type="Gene3D" id="1.20.120.330">
    <property type="entry name" value="Nucleotidyltransferases domain 2"/>
    <property type="match status" value="1"/>
</dbReference>
<evidence type="ECO:0000313" key="3">
    <source>
        <dbReference type="Proteomes" id="UP000294192"/>
    </source>
</evidence>
<dbReference type="AlphaFoldDB" id="A0A4R0XS97"/>
<name>A0A4R0XS97_9MOLU</name>
<evidence type="ECO:0000313" key="2">
    <source>
        <dbReference type="EMBL" id="TCG10459.1"/>
    </source>
</evidence>
<dbReference type="Proteomes" id="UP000294192">
    <property type="component" value="Unassembled WGS sequence"/>
</dbReference>
<proteinExistence type="predicted"/>
<gene>
    <name evidence="2" type="ORF">C4B24_04610</name>
</gene>
<reference evidence="2 3" key="1">
    <citation type="submission" date="2018-02" db="EMBL/GenBank/DDBJ databases">
        <title>Mycoplasma marinum and Mycoplasma todarodis sp. nov., moderately halophilic and psychrotolerant mycoplasmas isolated from cephalopods.</title>
        <authorList>
            <person name="Viver T."/>
        </authorList>
    </citation>
    <scope>NUCLEOTIDE SEQUENCE [LARGE SCALE GENOMIC DNA]</scope>
    <source>
        <strain evidence="2 3">PE</strain>
    </source>
</reference>
<organism evidence="2 3">
    <name type="scientific">Mycoplasma marinum</name>
    <dbReference type="NCBI Taxonomy" id="1937190"/>
    <lineage>
        <taxon>Bacteria</taxon>
        <taxon>Bacillati</taxon>
        <taxon>Mycoplasmatota</taxon>
        <taxon>Mollicutes</taxon>
        <taxon>Mycoplasmataceae</taxon>
        <taxon>Mycoplasma</taxon>
    </lineage>
</organism>
<feature type="coiled-coil region" evidence="1">
    <location>
        <begin position="16"/>
        <end position="99"/>
    </location>
</feature>
<keyword evidence="3" id="KW-1185">Reference proteome</keyword>
<protein>
    <submittedName>
        <fullName evidence="2">Uncharacterized protein</fullName>
    </submittedName>
</protein>
<dbReference type="EMBL" id="PSZO01000044">
    <property type="protein sequence ID" value="TCG10459.1"/>
    <property type="molecule type" value="Genomic_DNA"/>
</dbReference>
<sequence>DKTTADQDLATKTTAFDDANNEFAKAQKAAQDAQAALDDATKKHTDKKAELPKLNADKIAADQDLATKTTAFDDANSEFAKAQKAAQDAQAALDDATKKHDVNTTKKHELETKLDSQKIKRDSIDNAIADLDKKIKVVINDKKINEANLKTNNDRDLKIPTDKNAIEDKIKNLNKNKVIFEKILNEATKDFEPFNKNKADAELYKKITATIEGQLKQEKEKITFAQAGTYDVLHDSNGLALIIVNGNFKTPEQAMIGSGWQSGLKMVYKIAMSNPDKINVKQDKSGKVFFDIKTTSTYLANNIKSETKYDEKHTTAMLNDPLLNKFFITPFIKTGKIAKFGADKIVDIVLNLSTYKENIGKTIENIDSSLSDFGKMLQLTELDLQMFVANLTGNEAHYYGEFDLNNGKTSYELERNAFMSPQFNIYNYKNYQSNNSKINTDGAVLTVKKLGVTVNAHILEFIKNITKDPYSNYTFSVLELLKSANIDEIIKKIKI</sequence>
<dbReference type="SUPFAM" id="SSF57997">
    <property type="entry name" value="Tropomyosin"/>
    <property type="match status" value="1"/>
</dbReference>
<feature type="non-terminal residue" evidence="2">
    <location>
        <position position="1"/>
    </location>
</feature>
<evidence type="ECO:0000256" key="1">
    <source>
        <dbReference type="SAM" id="Coils"/>
    </source>
</evidence>
<keyword evidence="1" id="KW-0175">Coiled coil</keyword>